<keyword evidence="2" id="KW-0732">Signal</keyword>
<name>A0A2S8AAY4_9FLAO</name>
<evidence type="ECO:0000256" key="2">
    <source>
        <dbReference type="SAM" id="SignalP"/>
    </source>
</evidence>
<comment type="caution">
    <text evidence="3">The sequence shown here is derived from an EMBL/GenBank/DDBJ whole genome shotgun (WGS) entry which is preliminary data.</text>
</comment>
<reference evidence="3 4" key="1">
    <citation type="submission" date="2018-02" db="EMBL/GenBank/DDBJ databases">
        <title>Genome sequences of Apibacter spp., gut symbionts of Asian honey bees.</title>
        <authorList>
            <person name="Kwong W.K."/>
            <person name="Steele M.I."/>
            <person name="Moran N.A."/>
        </authorList>
    </citation>
    <scope>NUCLEOTIDE SEQUENCE [LARGE SCALE GENOMIC DNA]</scope>
    <source>
        <strain evidence="4">wkB301</strain>
    </source>
</reference>
<dbReference type="OrthoDB" id="1454231at2"/>
<feature type="coiled-coil region" evidence="1">
    <location>
        <begin position="197"/>
        <end position="231"/>
    </location>
</feature>
<evidence type="ECO:0000313" key="3">
    <source>
        <dbReference type="EMBL" id="PQL91661.1"/>
    </source>
</evidence>
<evidence type="ECO:0008006" key="5">
    <source>
        <dbReference type="Google" id="ProtNLM"/>
    </source>
</evidence>
<dbReference type="Proteomes" id="UP000238042">
    <property type="component" value="Unassembled WGS sequence"/>
</dbReference>
<keyword evidence="1" id="KW-0175">Coiled coil</keyword>
<protein>
    <recommendedName>
        <fullName evidence="5">t-SNARE coiled-coil homology domain-containing protein</fullName>
    </recommendedName>
</protein>
<organism evidence="3 4">
    <name type="scientific">Apibacter adventoris</name>
    <dbReference type="NCBI Taxonomy" id="1679466"/>
    <lineage>
        <taxon>Bacteria</taxon>
        <taxon>Pseudomonadati</taxon>
        <taxon>Bacteroidota</taxon>
        <taxon>Flavobacteriia</taxon>
        <taxon>Flavobacteriales</taxon>
        <taxon>Weeksellaceae</taxon>
        <taxon>Apibacter</taxon>
    </lineage>
</organism>
<evidence type="ECO:0000256" key="1">
    <source>
        <dbReference type="SAM" id="Coils"/>
    </source>
</evidence>
<accession>A0A2S8AAY4</accession>
<gene>
    <name evidence="3" type="ORF">C4S77_07615</name>
</gene>
<feature type="signal peptide" evidence="2">
    <location>
        <begin position="1"/>
        <end position="19"/>
    </location>
</feature>
<sequence>MKKRLIASISFLYVLFLHAQNIQEMTYTENDKTMDAFGFSNPICNKEVLVNNWKTFIKKQNGKIKGGIVNKVKGTNIKFSSSGEEWNGNFAYSYNEDNTMTIFTSFQNIQGDFLTAESSKEELKPAVIALEKFRLNILKSCYSDDLNNAKTYSLSLNKQKIRNLDNIKFLEGAIRKDSQRIEVSNSEDLSDKEITKLSKIKNNIEINKSDIQNLTERNKSLDEEIQAQQLVISDFQSKIKALDELNNNTSDSINDIEGNNFSKDMNINEEVDNINEDNKNVHDEYQKKLFDK</sequence>
<proteinExistence type="predicted"/>
<dbReference type="EMBL" id="PSZM01000040">
    <property type="protein sequence ID" value="PQL91661.1"/>
    <property type="molecule type" value="Genomic_DNA"/>
</dbReference>
<dbReference type="AlphaFoldDB" id="A0A2S8AAY4"/>
<evidence type="ECO:0000313" key="4">
    <source>
        <dbReference type="Proteomes" id="UP000238042"/>
    </source>
</evidence>
<dbReference type="RefSeq" id="WP_105247035.1">
    <property type="nucleotide sequence ID" value="NZ_PSZM01000040.1"/>
</dbReference>
<keyword evidence="4" id="KW-1185">Reference proteome</keyword>
<feature type="chain" id="PRO_5015444479" description="t-SNARE coiled-coil homology domain-containing protein" evidence="2">
    <location>
        <begin position="20"/>
        <end position="292"/>
    </location>
</feature>